<gene>
    <name evidence="3" type="ORF">EV421DRAFT_1907449</name>
</gene>
<feature type="transmembrane region" description="Helical" evidence="2">
    <location>
        <begin position="383"/>
        <end position="405"/>
    </location>
</feature>
<evidence type="ECO:0000313" key="3">
    <source>
        <dbReference type="EMBL" id="KAK0437155.1"/>
    </source>
</evidence>
<keyword evidence="2" id="KW-0812">Transmembrane</keyword>
<dbReference type="Proteomes" id="UP001175226">
    <property type="component" value="Unassembled WGS sequence"/>
</dbReference>
<name>A0AA39J6P8_9AGAR</name>
<feature type="region of interest" description="Disordered" evidence="1">
    <location>
        <begin position="67"/>
        <end position="231"/>
    </location>
</feature>
<keyword evidence="2" id="KW-1133">Transmembrane helix</keyword>
<keyword evidence="4" id="KW-1185">Reference proteome</keyword>
<organism evidence="3 4">
    <name type="scientific">Armillaria borealis</name>
    <dbReference type="NCBI Taxonomy" id="47425"/>
    <lineage>
        <taxon>Eukaryota</taxon>
        <taxon>Fungi</taxon>
        <taxon>Dikarya</taxon>
        <taxon>Basidiomycota</taxon>
        <taxon>Agaricomycotina</taxon>
        <taxon>Agaricomycetes</taxon>
        <taxon>Agaricomycetidae</taxon>
        <taxon>Agaricales</taxon>
        <taxon>Marasmiineae</taxon>
        <taxon>Physalacriaceae</taxon>
        <taxon>Armillaria</taxon>
    </lineage>
</organism>
<dbReference type="AlphaFoldDB" id="A0AA39J6P8"/>
<sequence length="681" mass="73049">MRYAVPPAPGVPAYDQLPPVSMPRTAGVPAHGLQRQISYGDLTADDVMSITCASAIGQAVQCGQPLQPVPTPQVADADDESTNSDTNSSSGTDASSVQCNPFVDDIAEEGSDGSSEVSGSGDDTDYLDAPIESNVSPHSPPQPLAPSHRMGTPDSSAVVAHDVHDVLRTSSRSRTKTEKGRLQQGHASDLASTDDVRNDPSVAFPMPMGPRVVAGQSLPDPDTVHGHPAKDEVPTVYLEDLDGPPLGVPKRIKVKSRNGPSRGANSAGRLQVQTDLASLVADVPGAEIKSLVLSPPYPDMTSHDAATLMVPDGLIVSTASVASRVSHTLLEHAMPLAMMAVSRNIHPELAIVPSSVTGVAASSLDVLLSDLDALIGCVVCPLLFFWLLTQPMYLLLLFASFLSGVHTVSDTYRESSPEEDDEESMVNDAMPSDVGPDPDALLDPWLSWDELEELELHVMLPEVQETHLRPLYALLPTTGPYCSMVLCNQTANSFGQPPYLRLDHISSMFNKDCLWYMFLSLVILIHLAYCVPPPQGQGILINDGLKCLLAGQTVVSMVTSVVVDSFLIKAFHPDPSPAKLTQWSSVGLSSKSTTNSWPHSPSKPATLSSHNQRGYYHCLGFTDEVPVFDGRSSHGRHFLFRNEDFDNLTLMCSVTASDKRLVGGNDLQPTLNLSQLYTITN</sequence>
<reference evidence="3" key="1">
    <citation type="submission" date="2023-06" db="EMBL/GenBank/DDBJ databases">
        <authorList>
            <consortium name="Lawrence Berkeley National Laboratory"/>
            <person name="Ahrendt S."/>
            <person name="Sahu N."/>
            <person name="Indic B."/>
            <person name="Wong-Bajracharya J."/>
            <person name="Merenyi Z."/>
            <person name="Ke H.-M."/>
            <person name="Monk M."/>
            <person name="Kocsube S."/>
            <person name="Drula E."/>
            <person name="Lipzen A."/>
            <person name="Balint B."/>
            <person name="Henrissat B."/>
            <person name="Andreopoulos B."/>
            <person name="Martin F.M."/>
            <person name="Harder C.B."/>
            <person name="Rigling D."/>
            <person name="Ford K.L."/>
            <person name="Foster G.D."/>
            <person name="Pangilinan J."/>
            <person name="Papanicolaou A."/>
            <person name="Barry K."/>
            <person name="LaButti K."/>
            <person name="Viragh M."/>
            <person name="Koriabine M."/>
            <person name="Yan M."/>
            <person name="Riley R."/>
            <person name="Champramary S."/>
            <person name="Plett K.L."/>
            <person name="Tsai I.J."/>
            <person name="Slot J."/>
            <person name="Sipos G."/>
            <person name="Plett J."/>
            <person name="Nagy L.G."/>
            <person name="Grigoriev I.V."/>
        </authorList>
    </citation>
    <scope>NUCLEOTIDE SEQUENCE</scope>
    <source>
        <strain evidence="3">FPL87.14</strain>
    </source>
</reference>
<evidence type="ECO:0000313" key="4">
    <source>
        <dbReference type="Proteomes" id="UP001175226"/>
    </source>
</evidence>
<comment type="caution">
    <text evidence="3">The sequence shown here is derived from an EMBL/GenBank/DDBJ whole genome shotgun (WGS) entry which is preliminary data.</text>
</comment>
<proteinExistence type="predicted"/>
<feature type="compositionally biased region" description="Low complexity" evidence="1">
    <location>
        <begin position="112"/>
        <end position="121"/>
    </location>
</feature>
<feature type="compositionally biased region" description="Low complexity" evidence="1">
    <location>
        <begin position="83"/>
        <end position="96"/>
    </location>
</feature>
<keyword evidence="2" id="KW-0472">Membrane</keyword>
<protein>
    <submittedName>
        <fullName evidence="3">Uncharacterized protein</fullName>
    </submittedName>
</protein>
<feature type="transmembrane region" description="Helical" evidence="2">
    <location>
        <begin position="513"/>
        <end position="529"/>
    </location>
</feature>
<dbReference type="EMBL" id="JAUEPT010000050">
    <property type="protein sequence ID" value="KAK0437155.1"/>
    <property type="molecule type" value="Genomic_DNA"/>
</dbReference>
<evidence type="ECO:0000256" key="2">
    <source>
        <dbReference type="SAM" id="Phobius"/>
    </source>
</evidence>
<feature type="compositionally biased region" description="Basic and acidic residues" evidence="1">
    <location>
        <begin position="222"/>
        <end position="231"/>
    </location>
</feature>
<evidence type="ECO:0000256" key="1">
    <source>
        <dbReference type="SAM" id="MobiDB-lite"/>
    </source>
</evidence>
<accession>A0AA39J6P8</accession>